<proteinExistence type="predicted"/>
<comment type="caution">
    <text evidence="2">The sequence shown here is derived from an EMBL/GenBank/DDBJ whole genome shotgun (WGS) entry which is preliminary data.</text>
</comment>
<sequence>MIYHVRPPPAVARDSGQGGWGNKQCGVPDHDNCTMTNSLPNINNVLITTPIPRRRTAQKTVSGQKTFVPQKFFFGRLDPPPPPTLCQRFLSLDPLEYYLKHRSEHHAPFYHDFLVAPQDPRRWLHAQPPAPRGAGSRHGREALSLEPAARARAEEQRGRGPAGGAVRPANTPPPTRDTAVRLKSGRLLTPPAPPLRHSLVVVEGIGDDTQAHQRRICTARRAGRRSMHAGHRRSATSWRVHESRCGGGLGEPPSLGLSVMTATTKRACLSDDSLERRRKRGSLGAGIVGLWRETFW</sequence>
<name>A0AAD6UU57_9AGAR</name>
<feature type="compositionally biased region" description="Basic and acidic residues" evidence="1">
    <location>
        <begin position="149"/>
        <end position="158"/>
    </location>
</feature>
<feature type="compositionally biased region" description="Pro residues" evidence="1">
    <location>
        <begin position="1"/>
        <end position="10"/>
    </location>
</feature>
<feature type="region of interest" description="Disordered" evidence="1">
    <location>
        <begin position="221"/>
        <end position="252"/>
    </location>
</feature>
<dbReference type="EMBL" id="JARJCW010000151">
    <property type="protein sequence ID" value="KAJ7190387.1"/>
    <property type="molecule type" value="Genomic_DNA"/>
</dbReference>
<dbReference type="Proteomes" id="UP001219525">
    <property type="component" value="Unassembled WGS sequence"/>
</dbReference>
<dbReference type="AlphaFoldDB" id="A0AAD6UU57"/>
<reference evidence="2" key="1">
    <citation type="submission" date="2023-03" db="EMBL/GenBank/DDBJ databases">
        <title>Massive genome expansion in bonnet fungi (Mycena s.s.) driven by repeated elements and novel gene families across ecological guilds.</title>
        <authorList>
            <consortium name="Lawrence Berkeley National Laboratory"/>
            <person name="Harder C.B."/>
            <person name="Miyauchi S."/>
            <person name="Viragh M."/>
            <person name="Kuo A."/>
            <person name="Thoen E."/>
            <person name="Andreopoulos B."/>
            <person name="Lu D."/>
            <person name="Skrede I."/>
            <person name="Drula E."/>
            <person name="Henrissat B."/>
            <person name="Morin E."/>
            <person name="Kohler A."/>
            <person name="Barry K."/>
            <person name="LaButti K."/>
            <person name="Morin E."/>
            <person name="Salamov A."/>
            <person name="Lipzen A."/>
            <person name="Mereny Z."/>
            <person name="Hegedus B."/>
            <person name="Baldrian P."/>
            <person name="Stursova M."/>
            <person name="Weitz H."/>
            <person name="Taylor A."/>
            <person name="Grigoriev I.V."/>
            <person name="Nagy L.G."/>
            <person name="Martin F."/>
            <person name="Kauserud H."/>
        </authorList>
    </citation>
    <scope>NUCLEOTIDE SEQUENCE</scope>
    <source>
        <strain evidence="2">9144</strain>
    </source>
</reference>
<evidence type="ECO:0000313" key="3">
    <source>
        <dbReference type="Proteomes" id="UP001219525"/>
    </source>
</evidence>
<protein>
    <submittedName>
        <fullName evidence="2">Uncharacterized protein</fullName>
    </submittedName>
</protein>
<feature type="compositionally biased region" description="Basic residues" evidence="1">
    <location>
        <begin position="221"/>
        <end position="234"/>
    </location>
</feature>
<gene>
    <name evidence="2" type="ORF">GGX14DRAFT_408081</name>
</gene>
<accession>A0AAD6UU57</accession>
<keyword evidence="3" id="KW-1185">Reference proteome</keyword>
<evidence type="ECO:0000256" key="1">
    <source>
        <dbReference type="SAM" id="MobiDB-lite"/>
    </source>
</evidence>
<feature type="region of interest" description="Disordered" evidence="1">
    <location>
        <begin position="1"/>
        <end position="23"/>
    </location>
</feature>
<organism evidence="2 3">
    <name type="scientific">Mycena pura</name>
    <dbReference type="NCBI Taxonomy" id="153505"/>
    <lineage>
        <taxon>Eukaryota</taxon>
        <taxon>Fungi</taxon>
        <taxon>Dikarya</taxon>
        <taxon>Basidiomycota</taxon>
        <taxon>Agaricomycotina</taxon>
        <taxon>Agaricomycetes</taxon>
        <taxon>Agaricomycetidae</taxon>
        <taxon>Agaricales</taxon>
        <taxon>Marasmiineae</taxon>
        <taxon>Mycenaceae</taxon>
        <taxon>Mycena</taxon>
    </lineage>
</organism>
<evidence type="ECO:0000313" key="2">
    <source>
        <dbReference type="EMBL" id="KAJ7190387.1"/>
    </source>
</evidence>
<feature type="region of interest" description="Disordered" evidence="1">
    <location>
        <begin position="149"/>
        <end position="178"/>
    </location>
</feature>